<evidence type="ECO:0000313" key="10">
    <source>
        <dbReference type="Proteomes" id="UP000003052"/>
    </source>
</evidence>
<feature type="transmembrane region" description="Helical" evidence="8">
    <location>
        <begin position="320"/>
        <end position="338"/>
    </location>
</feature>
<dbReference type="AlphaFoldDB" id="E7RGN4"/>
<feature type="transmembrane region" description="Helical" evidence="8">
    <location>
        <begin position="235"/>
        <end position="253"/>
    </location>
</feature>
<evidence type="ECO:0000256" key="3">
    <source>
        <dbReference type="ARBA" id="ARBA00022448"/>
    </source>
</evidence>
<keyword evidence="3" id="KW-0813">Transport</keyword>
<keyword evidence="6 8" id="KW-1133">Transmembrane helix</keyword>
<organism evidence="9 10">
    <name type="scientific">Planococcus donghaensis MPA1U2</name>
    <dbReference type="NCBI Taxonomy" id="933115"/>
    <lineage>
        <taxon>Bacteria</taxon>
        <taxon>Bacillati</taxon>
        <taxon>Bacillota</taxon>
        <taxon>Bacilli</taxon>
        <taxon>Bacillales</taxon>
        <taxon>Caryophanaceae</taxon>
        <taxon>Planococcus</taxon>
    </lineage>
</organism>
<feature type="transmembrane region" description="Helical" evidence="8">
    <location>
        <begin position="445"/>
        <end position="467"/>
    </location>
</feature>
<dbReference type="PANTHER" id="PTHR30047">
    <property type="entry name" value="HIGH-AFFINITY CHOLINE TRANSPORT PROTEIN-RELATED"/>
    <property type="match status" value="1"/>
</dbReference>
<evidence type="ECO:0000256" key="7">
    <source>
        <dbReference type="ARBA" id="ARBA00023136"/>
    </source>
</evidence>
<dbReference type="EMBL" id="AEPB01000028">
    <property type="protein sequence ID" value="EGA89830.1"/>
    <property type="molecule type" value="Genomic_DNA"/>
</dbReference>
<comment type="similarity">
    <text evidence="2">Belongs to the BCCT transporter (TC 2.A.15) family.</text>
</comment>
<keyword evidence="7 8" id="KW-0472">Membrane</keyword>
<dbReference type="RefSeq" id="WP_008430467.1">
    <property type="nucleotide sequence ID" value="NZ_AEPB01000028.1"/>
</dbReference>
<dbReference type="PANTHER" id="PTHR30047:SF7">
    <property type="entry name" value="HIGH-AFFINITY CHOLINE TRANSPORT PROTEIN"/>
    <property type="match status" value="1"/>
</dbReference>
<sequence length="539" mass="59272">MTKKNLERASFNNPVFKISATIVTLFALWGLLSPQSMTKNAAAVANYIGNSFGWFYMISVAFFVAFCLFLAFSKYGKIKLGQENEKPEFSFFAWISMLFAAGFGAGIVFWGVAEPMTHFANPPTGNIEPQSAEAARVAMNYSFFNWGLHQWSVFTLVGLALAYFQFRKKSKLLISETLDGVSKKKMNKTLKRSINILAVVATVTGVATSLGMGVLQINAGLSHVFSLPNTGGMQIGIIGLMFVLFTLSAITGVNKGIKILSNLNMVLVVGFMLFFLFNGPTVFILETFVLGIGDYLTNFVGMSFQMSPYSGETWVKDWTVFYWAWVITWSPFVGSFVARISKGRTIRQFVSGVMIVPPLIAFVWMSIFGGTGIYMDLFQNTALSTAVSENVATAIFVFLEQFPLYGLLSALMLVLIMIFLVTSADSTVYVLGIMTSDGNENPSNVVKGIWAVLIAVITGVLIVSSGLQGLQSVALIAALPFTVIMLFISVSLMKSLSHEKFEVVTEEQEVELQLIQTSRKNYSKEGERLKNPQNSSVEI</sequence>
<accession>E7RGN4</accession>
<dbReference type="Proteomes" id="UP000003052">
    <property type="component" value="Unassembled WGS sequence"/>
</dbReference>
<feature type="transmembrane region" description="Helical" evidence="8">
    <location>
        <begin position="265"/>
        <end position="292"/>
    </location>
</feature>
<feature type="transmembrane region" description="Helical" evidence="8">
    <location>
        <begin position="194"/>
        <end position="215"/>
    </location>
</feature>
<feature type="transmembrane region" description="Helical" evidence="8">
    <location>
        <begin position="52"/>
        <end position="71"/>
    </location>
</feature>
<proteinExistence type="inferred from homology"/>
<reference evidence="9 10" key="1">
    <citation type="journal article" date="2011" name="J. Bacteriol.">
        <title>The Draft Genome of Planococcus donghaensis MPA1U2 Reveals Nonsporulation Pathways Controlled by a Conserved Spo0A Regulon.</title>
        <authorList>
            <person name="Pearson M.D."/>
            <person name="Noller H.F."/>
        </authorList>
    </citation>
    <scope>NUCLEOTIDE SEQUENCE [LARGE SCALE GENOMIC DNA]</scope>
    <source>
        <strain evidence="9 10">MPA1U2</strain>
    </source>
</reference>
<feature type="transmembrane region" description="Helical" evidence="8">
    <location>
        <begin position="148"/>
        <end position="166"/>
    </location>
</feature>
<evidence type="ECO:0000256" key="6">
    <source>
        <dbReference type="ARBA" id="ARBA00022989"/>
    </source>
</evidence>
<evidence type="ECO:0000256" key="8">
    <source>
        <dbReference type="SAM" id="Phobius"/>
    </source>
</evidence>
<evidence type="ECO:0000256" key="1">
    <source>
        <dbReference type="ARBA" id="ARBA00004651"/>
    </source>
</evidence>
<dbReference type="GO" id="GO:0005886">
    <property type="term" value="C:plasma membrane"/>
    <property type="evidence" value="ECO:0007669"/>
    <property type="project" value="UniProtKB-SubCell"/>
</dbReference>
<keyword evidence="5 8" id="KW-0812">Transmembrane</keyword>
<feature type="transmembrane region" description="Helical" evidence="8">
    <location>
        <begin position="91"/>
        <end position="113"/>
    </location>
</feature>
<feature type="transmembrane region" description="Helical" evidence="8">
    <location>
        <begin position="350"/>
        <end position="375"/>
    </location>
</feature>
<dbReference type="GO" id="GO:0022857">
    <property type="term" value="F:transmembrane transporter activity"/>
    <property type="evidence" value="ECO:0007669"/>
    <property type="project" value="InterPro"/>
</dbReference>
<dbReference type="NCBIfam" id="TIGR00842">
    <property type="entry name" value="bcct"/>
    <property type="match status" value="1"/>
</dbReference>
<feature type="transmembrane region" description="Helical" evidence="8">
    <location>
        <begin position="12"/>
        <end position="32"/>
    </location>
</feature>
<comment type="subcellular location">
    <subcellularLocation>
        <location evidence="1">Cell membrane</location>
        <topology evidence="1">Multi-pass membrane protein</topology>
    </subcellularLocation>
</comment>
<dbReference type="InterPro" id="IPR000060">
    <property type="entry name" value="BCCT_transptr"/>
</dbReference>
<evidence type="ECO:0000313" key="9">
    <source>
        <dbReference type="EMBL" id="EGA89830.1"/>
    </source>
</evidence>
<dbReference type="Pfam" id="PF02028">
    <property type="entry name" value="BCCT"/>
    <property type="match status" value="1"/>
</dbReference>
<comment type="caution">
    <text evidence="9">The sequence shown here is derived from an EMBL/GenBank/DDBJ whole genome shotgun (WGS) entry which is preliminary data.</text>
</comment>
<dbReference type="eggNOG" id="COG1292">
    <property type="taxonomic scope" value="Bacteria"/>
</dbReference>
<evidence type="ECO:0000256" key="2">
    <source>
        <dbReference type="ARBA" id="ARBA00005658"/>
    </source>
</evidence>
<feature type="transmembrane region" description="Helical" evidence="8">
    <location>
        <begin position="407"/>
        <end position="433"/>
    </location>
</feature>
<gene>
    <name evidence="9" type="ORF">GPDM_08160</name>
</gene>
<feature type="transmembrane region" description="Helical" evidence="8">
    <location>
        <begin position="473"/>
        <end position="492"/>
    </location>
</feature>
<name>E7RGN4_9BACL</name>
<evidence type="ECO:0000256" key="4">
    <source>
        <dbReference type="ARBA" id="ARBA00022475"/>
    </source>
</evidence>
<protein>
    <submittedName>
        <fullName evidence="9">Choline/carnitine/betaine transporter</fullName>
    </submittedName>
</protein>
<keyword evidence="4" id="KW-1003">Cell membrane</keyword>
<evidence type="ECO:0000256" key="5">
    <source>
        <dbReference type="ARBA" id="ARBA00022692"/>
    </source>
</evidence>